<evidence type="ECO:0000313" key="2">
    <source>
        <dbReference type="EMBL" id="EFY87129.1"/>
    </source>
</evidence>
<reference evidence="2 3" key="1">
    <citation type="journal article" date="2011" name="PLoS Genet.">
        <title>Genome sequencing and comparative transcriptomics of the model entomopathogenic fungi Metarhizium anisopliae and M. acridum.</title>
        <authorList>
            <person name="Gao Q."/>
            <person name="Jin K."/>
            <person name="Ying S.H."/>
            <person name="Zhang Y."/>
            <person name="Xiao G."/>
            <person name="Shang Y."/>
            <person name="Duan Z."/>
            <person name="Hu X."/>
            <person name="Xie X.Q."/>
            <person name="Zhou G."/>
            <person name="Peng G."/>
            <person name="Luo Z."/>
            <person name="Huang W."/>
            <person name="Wang B."/>
            <person name="Fang W."/>
            <person name="Wang S."/>
            <person name="Zhong Y."/>
            <person name="Ma L.J."/>
            <person name="St Leger R.J."/>
            <person name="Zhao G.P."/>
            <person name="Pei Y."/>
            <person name="Feng M.G."/>
            <person name="Xia Y."/>
            <person name="Wang C."/>
        </authorList>
    </citation>
    <scope>NUCLEOTIDE SEQUENCE [LARGE SCALE GENOMIC DNA]</scope>
    <source>
        <strain evidence="2 3">CQMa 102</strain>
    </source>
</reference>
<dbReference type="Proteomes" id="UP000002499">
    <property type="component" value="Unassembled WGS sequence"/>
</dbReference>
<evidence type="ECO:0000256" key="1">
    <source>
        <dbReference type="SAM" id="MobiDB-lite"/>
    </source>
</evidence>
<dbReference type="EMBL" id="GL698532">
    <property type="protein sequence ID" value="EFY87129.1"/>
    <property type="molecule type" value="Genomic_DNA"/>
</dbReference>
<organism evidence="3">
    <name type="scientific">Metarhizium acridum (strain CQMa 102)</name>
    <dbReference type="NCBI Taxonomy" id="655827"/>
    <lineage>
        <taxon>Eukaryota</taxon>
        <taxon>Fungi</taxon>
        <taxon>Dikarya</taxon>
        <taxon>Ascomycota</taxon>
        <taxon>Pezizomycotina</taxon>
        <taxon>Sordariomycetes</taxon>
        <taxon>Hypocreomycetidae</taxon>
        <taxon>Hypocreales</taxon>
        <taxon>Clavicipitaceae</taxon>
        <taxon>Metarhizium</taxon>
    </lineage>
</organism>
<proteinExistence type="predicted"/>
<protein>
    <submittedName>
        <fullName evidence="2">Uncharacterized protein</fullName>
    </submittedName>
</protein>
<dbReference type="KEGG" id="maw:19251118"/>
<feature type="compositionally biased region" description="Basic and acidic residues" evidence="1">
    <location>
        <begin position="183"/>
        <end position="193"/>
    </location>
</feature>
<name>E9EAA8_METAQ</name>
<sequence>MSSNTASTSQETQSQDKPQLDVCLVWSGRGKWAFGLGAQGSCTHPDEETAAFVVYGPAFTPGKVDEEYPLRVTENCPNRPEPRVYAKICNIDADKRNDFKTTILAFHPNVESFRVEANKSPLVFMVHAWDYVYRQGVLDKSQYNDGREAFCTCVSETAEAHNARSLARENGGTIRRRGRSPQRWREESRRIYP</sequence>
<dbReference type="OrthoDB" id="10535165at2759"/>
<dbReference type="InParanoid" id="E9EAA8"/>
<dbReference type="eggNOG" id="ENOG502T65U">
    <property type="taxonomic scope" value="Eukaryota"/>
</dbReference>
<feature type="region of interest" description="Disordered" evidence="1">
    <location>
        <begin position="170"/>
        <end position="193"/>
    </location>
</feature>
<keyword evidence="3" id="KW-1185">Reference proteome</keyword>
<evidence type="ECO:0000313" key="3">
    <source>
        <dbReference type="Proteomes" id="UP000002499"/>
    </source>
</evidence>
<dbReference type="HOGENOM" id="CLU_1230192_0_0_1"/>
<accession>E9EAA8</accession>
<dbReference type="AlphaFoldDB" id="E9EAA8"/>
<gene>
    <name evidence="2" type="ORF">MAC_06807</name>
</gene>
<dbReference type="GeneID" id="19251118"/>